<accession>A0ABR4A974</accession>
<evidence type="ECO:0000313" key="2">
    <source>
        <dbReference type="Proteomes" id="UP001590950"/>
    </source>
</evidence>
<dbReference type="Gene3D" id="3.30.450.70">
    <property type="match status" value="1"/>
</dbReference>
<dbReference type="InterPro" id="IPR011012">
    <property type="entry name" value="Longin-like_dom_sf"/>
</dbReference>
<name>A0ABR4A974_9LECA</name>
<organism evidence="1 2">
    <name type="scientific">Stereocaulon virgatum</name>
    <dbReference type="NCBI Taxonomy" id="373712"/>
    <lineage>
        <taxon>Eukaryota</taxon>
        <taxon>Fungi</taxon>
        <taxon>Dikarya</taxon>
        <taxon>Ascomycota</taxon>
        <taxon>Pezizomycotina</taxon>
        <taxon>Lecanoromycetes</taxon>
        <taxon>OSLEUM clade</taxon>
        <taxon>Lecanoromycetidae</taxon>
        <taxon>Lecanorales</taxon>
        <taxon>Lecanorineae</taxon>
        <taxon>Stereocaulaceae</taxon>
        <taxon>Stereocaulon</taxon>
    </lineage>
</organism>
<reference evidence="1 2" key="1">
    <citation type="submission" date="2024-09" db="EMBL/GenBank/DDBJ databases">
        <title>Rethinking Asexuality: The Enigmatic Case of Functional Sexual Genes in Lepraria (Stereocaulaceae).</title>
        <authorList>
            <person name="Doellman M."/>
            <person name="Sun Y."/>
            <person name="Barcenas-Pena A."/>
            <person name="Lumbsch H.T."/>
            <person name="Grewe F."/>
        </authorList>
    </citation>
    <scope>NUCLEOTIDE SEQUENCE [LARGE SCALE GENOMIC DNA]</scope>
    <source>
        <strain evidence="1 2">Mercado 3170</strain>
    </source>
</reference>
<dbReference type="SUPFAM" id="SSF64356">
    <property type="entry name" value="SNARE-like"/>
    <property type="match status" value="1"/>
</dbReference>
<evidence type="ECO:0008006" key="3">
    <source>
        <dbReference type="Google" id="ProtNLM"/>
    </source>
</evidence>
<comment type="caution">
    <text evidence="1">The sequence shown here is derived from an EMBL/GenBank/DDBJ whole genome shotgun (WGS) entry which is preliminary data.</text>
</comment>
<dbReference type="EMBL" id="JBEFKJ010000014">
    <property type="protein sequence ID" value="KAL2042238.1"/>
    <property type="molecule type" value="Genomic_DNA"/>
</dbReference>
<protein>
    <recommendedName>
        <fullName evidence="3">Sedlin</fullName>
    </recommendedName>
</protein>
<dbReference type="InterPro" id="IPR006722">
    <property type="entry name" value="Sedlin"/>
</dbReference>
<dbReference type="Proteomes" id="UP001590950">
    <property type="component" value="Unassembled WGS sequence"/>
</dbReference>
<evidence type="ECO:0000313" key="1">
    <source>
        <dbReference type="EMBL" id="KAL2042238.1"/>
    </source>
</evidence>
<dbReference type="PANTHER" id="PTHR12403">
    <property type="entry name" value="TRAFFICKING PROTEIN PARTICLE COMPLEX SUBUNIT 2"/>
    <property type="match status" value="1"/>
</dbReference>
<gene>
    <name evidence="1" type="ORF">N7G274_004726</name>
</gene>
<dbReference type="Pfam" id="PF04628">
    <property type="entry name" value="Sedlin_N"/>
    <property type="match status" value="1"/>
</dbReference>
<sequence length="180" mass="19457">MVHPSIACIGIIGKHDNPLHIALFPPYTTNPSAYLEFSFLLNASLDIFDARSRDRNRVDQDLGMLQAVDERLSIWGWETGTGTRFAIVIDAWGKTGEGGSQSPVSGGGSRKAVGDGDVKGAFKALQTAYIRLLQNPFYTPDEHTPTAVTAGKGKGGEIRSRGFIREVKRIGDVWKPGASV</sequence>
<keyword evidence="2" id="KW-1185">Reference proteome</keyword>
<proteinExistence type="predicted"/>